<feature type="compositionally biased region" description="Acidic residues" evidence="1">
    <location>
        <begin position="720"/>
        <end position="734"/>
    </location>
</feature>
<evidence type="ECO:0000313" key="2">
    <source>
        <dbReference type="EMBL" id="QHT94647.1"/>
    </source>
</evidence>
<evidence type="ECO:0000256" key="1">
    <source>
        <dbReference type="SAM" id="MobiDB-lite"/>
    </source>
</evidence>
<accession>A0A6C0IRZ6</accession>
<reference evidence="2" key="1">
    <citation type="journal article" date="2020" name="Nature">
        <title>Giant virus diversity and host interactions through global metagenomics.</title>
        <authorList>
            <person name="Schulz F."/>
            <person name="Roux S."/>
            <person name="Paez-Espino D."/>
            <person name="Jungbluth S."/>
            <person name="Walsh D.A."/>
            <person name="Denef V.J."/>
            <person name="McMahon K.D."/>
            <person name="Konstantinidis K.T."/>
            <person name="Eloe-Fadrosh E.A."/>
            <person name="Kyrpides N.C."/>
            <person name="Woyke T."/>
        </authorList>
    </citation>
    <scope>NUCLEOTIDE SEQUENCE</scope>
    <source>
        <strain evidence="2">GVMAG-M-3300024261-26</strain>
    </source>
</reference>
<feature type="compositionally biased region" description="Acidic residues" evidence="1">
    <location>
        <begin position="676"/>
        <end position="712"/>
    </location>
</feature>
<feature type="region of interest" description="Disordered" evidence="1">
    <location>
        <begin position="670"/>
        <end position="741"/>
    </location>
</feature>
<dbReference type="EMBL" id="MN740228">
    <property type="protein sequence ID" value="QHT94647.1"/>
    <property type="molecule type" value="Genomic_DNA"/>
</dbReference>
<protein>
    <submittedName>
        <fullName evidence="2">Uncharacterized protein</fullName>
    </submittedName>
</protein>
<sequence>MEDTQKVILLDKNGKPINVYIFNSNEDTIDVQSSIFSETEKLYLEKYAPNITATKQFIHSDDTIRTIKRKIINELGFENVSYDEIYLFGKKKQTLHFPSEYEILKDKDRNGIAKNALGQLLMNLVLSSVDSGIKNLKDMNKDFFSYKDIETELQLNGKEVEVCLPIGHKFSVHDNLLFSANPFHILPDSEMIFQSSIVNPLITFENHLLLSYRGLQENTIYVCLAGDVFKHCNENNLDQRKVAQLYYPFLANQHIHSLDELEKQKYKLTEHTQSMFKKISDDRIDTLYTIQNKNVQVTYLEKGIFELSMTIHPLSKTTLPLENIFKQLNTSKDRPFIKYKPGFKKEEMYRLYTTGISKNGKKIPLLSKTQISQYSKKIPGAQKHISIAMSTLLAGEEVLLFCSLNNNGDILVNVSFQKPISVEFAEKYIIESINPIIEEVNKYISENKKIFTIQGFSSRLIEFNSIQYKSAIQSSKPISTTDYAMFTSVFNLLEINKNQSTSLRYKRVENYKEMNEMNSLINNMYKQNMNINSIISLISVNFSLTDEEARMQIKNYMNEYTLLNGRYVNKSVDVIDNPGFPTVIQYNDIQNLLTVTISNIDSIYYIQQLEIYIDTLLKTSIYKEELKLTKKTIEILKKIPTKTKQDVETENIVTVESDDAVTYMPAPVVGLIPESGEGEEDEEEDGGIFFDDDDEEEEEDDEQTEAEAEEKEEPEKDNTANEEPEEEEEEEDSIELFKGGDKNDKSSGTYFYNKIKKLEPILFKGEMEGTYAKLCQATTNRQPVILTEKEKEDIDNDPEASKAYGLAIKYGTDSTKPYWYMCPRYWCMKTNKPMTEKQVQNNECGGKIIPKKTRANPPPGHYIYEFTDDRQHMDSDNNYINYNPGFLDKSKSAENIGVPCCFKNPFSTQQTTRRDELNITDDNIHYGNKDLIEGEKSDKNKTTRNYLNVLSIERVPVPQHRWGFLPLSVELFLHTNNSSSTETSNPTYIKKGATPLLRYGIEKSSKQSFVACIADIYTFHNNIDVPSIKAMRQIIADKVTLDIFLRVHNGTIVSLFQPKRVNVSDIDVEKYKKTDFYKSIDLNNSEQYNFLKFTIASYHQFLKFMNDDDSIIDHTFMWDIVSTPETKLFEKGINVVIMEIEDNDIRDNISLLCPTNSYSETLFDESRGTVLLLKHGSYYEPIYVYGNTRNVNAANKLNAIKIFYSENMPPNLSNVMKNIQNSISKYCKPSDKPSTYMYKNNITAQKSYDILSKINVTVHKQVSNYRGKTIALLVSEVKEDIELLYIPVRPSVPIVQVESVFIDDVEWLEYTSTIDKLHSIYNKSDKQIPCQPMVKIEEDGLIIGIITETNQFILISKPEPNDKEDNLKTIESTGYADYYTADNKLMTTYSIDKTRQKTVRNIKLETKFYKQFREKLRDEFANMMNSDEIDEIKKLIESKDYVYEIKVTKLQPIIQSMLEPIVTFVDFDEDVLSEVYENNENNSHNNHGFCLMKENQLCLPVKNLLSQENNETMYYIRVCDEIIRYSRIRRYLFDTSYTRLETLEYNILADEVLLMNTHIIGDYFDNISYMPTHKYVKNIPYDFAQPSYVKKTTKDVPLKEQSQDIDISTIESFGDLCVMKTVNIINKSNWNGIFSNNMKETVIKSTPLCSYYILAYILKRHAKLDEDIHGIKKLLYTAYMNLMKKTILTPAIHSILLKQYKKDFIDKIRNKQLTFESMIMNDNYVITQIDVWVLCNSLDLPVIMYSNEVYKTLKMDTKYIVMGGNIETDEYTFIHSNPYKNTDIYAPSINFVDTDIKLSEIPDIAFTKISLSDHLKNYKLVLRIKK</sequence>
<name>A0A6C0IRZ6_9ZZZZ</name>
<organism evidence="2">
    <name type="scientific">viral metagenome</name>
    <dbReference type="NCBI Taxonomy" id="1070528"/>
    <lineage>
        <taxon>unclassified sequences</taxon>
        <taxon>metagenomes</taxon>
        <taxon>organismal metagenomes</taxon>
    </lineage>
</organism>
<proteinExistence type="predicted"/>